<comment type="caution">
    <text evidence="6">The sequence shown here is derived from an EMBL/GenBank/DDBJ whole genome shotgun (WGS) entry which is preliminary data.</text>
</comment>
<evidence type="ECO:0000259" key="5">
    <source>
        <dbReference type="Pfam" id="PF01397"/>
    </source>
</evidence>
<organism evidence="6 7">
    <name type="scientific">Eragrostis curvula</name>
    <name type="common">weeping love grass</name>
    <dbReference type="NCBI Taxonomy" id="38414"/>
    <lineage>
        <taxon>Eukaryota</taxon>
        <taxon>Viridiplantae</taxon>
        <taxon>Streptophyta</taxon>
        <taxon>Embryophyta</taxon>
        <taxon>Tracheophyta</taxon>
        <taxon>Spermatophyta</taxon>
        <taxon>Magnoliopsida</taxon>
        <taxon>Liliopsida</taxon>
        <taxon>Poales</taxon>
        <taxon>Poaceae</taxon>
        <taxon>PACMAD clade</taxon>
        <taxon>Chloridoideae</taxon>
        <taxon>Eragrostideae</taxon>
        <taxon>Eragrostidinae</taxon>
        <taxon>Eragrostis</taxon>
    </lineage>
</organism>
<dbReference type="InterPro" id="IPR008930">
    <property type="entry name" value="Terpenoid_cyclase/PrenylTrfase"/>
</dbReference>
<feature type="non-terminal residue" evidence="6">
    <location>
        <position position="1"/>
    </location>
</feature>
<name>A0A5J9V2K0_9POAL</name>
<sequence length="831" mass="94717">MLTNVVPMLRHVVFLQSPADSRLQPFLHLRSRGRRWGWIVESSLNSKSHEQSQCDIVLGERRQKNTKMISLKDEPKDNQEMIGAIRKTLRSMGSGEISVSAYDTAWVALVKNLDSGGDGPQFPSSIKWIAQNQLPDGSWGDNNFFLVQDRIINTLACVIALKSWNVHEDQCKKGLSFIHENLWRLPEDDEDWMLAGFETIFPMLLDMAKDLGLDMACDEPILLTICAKRDLKLAKIPRDVLHSVPSALLLSLEGMPNLDWQKIFKLQSPDGSFMSSAAPTAYALMQTSDRKCLEFLDTIVTKFNGGVPFVYPVEMYERLWAVDRLERLGISYYFRSEIESCLDYAYSHWTQEGLGFTRNCAVNDIDDTSMAFRLLRLHGYNVSPCELLLPFLLNKFILSLKFELNQRTHFVSKGVFKHFEKDGEFVCYPGESNHSVSAMYNLYRAADQATFPGDDGVLRRAKTYCRAFLRDRRASGQLRDKWIISKGLPGEVAYALDFPWKASLPRIETRMYLEQYGGSANVWIGKVLHRMHLFNNDLFLKLAKADFSSFQRLCRSEWHGLKRWCEKNNLDIYGVTPESALRVYFLAAANIFEPDRAAERLAWAHTAVLAEAISSYLWSNNGYTDGMREQLVSELIGCGDNEARFEQALEFKCKRSDSGANDLAENGLVHALNELIDLVASDDFSNTLREAWQEWLMARIPKESHESCGGDTSLLLIRTIEICSGRHGSYKQNLNLSEYSHLEKLIFSICCKLSRRDQNGERMGNNKKLAQQLDSEMEELVAQCVLQSSNAVNRLTKQTFLHVAKSYYYVAHCSPETIDNHIAKVIFESVV</sequence>
<proteinExistence type="predicted"/>
<dbReference type="InterPro" id="IPR008949">
    <property type="entry name" value="Isoprenoid_synthase_dom_sf"/>
</dbReference>
<evidence type="ECO:0000256" key="2">
    <source>
        <dbReference type="ARBA" id="ARBA00022723"/>
    </source>
</evidence>
<dbReference type="Gene3D" id="1.50.10.160">
    <property type="match status" value="1"/>
</dbReference>
<dbReference type="Proteomes" id="UP000324897">
    <property type="component" value="Chromosome 1"/>
</dbReference>
<evidence type="ECO:0000256" key="1">
    <source>
        <dbReference type="ARBA" id="ARBA00001946"/>
    </source>
</evidence>
<dbReference type="PANTHER" id="PTHR31739:SF4">
    <property type="entry name" value="ENT-COPALYL DIPHOSPHATE SYNTHASE, CHLOROPLASTIC"/>
    <property type="match status" value="1"/>
</dbReference>
<evidence type="ECO:0000256" key="4">
    <source>
        <dbReference type="ARBA" id="ARBA00023235"/>
    </source>
</evidence>
<dbReference type="PANTHER" id="PTHR31739">
    <property type="entry name" value="ENT-COPALYL DIPHOSPHATE SYNTHASE, CHLOROPLASTIC"/>
    <property type="match status" value="1"/>
</dbReference>
<dbReference type="FunFam" id="1.50.10.130:FF:000002">
    <property type="entry name" value="Ent-copalyl diphosphate synthase, chloroplastic"/>
    <property type="match status" value="1"/>
</dbReference>
<keyword evidence="7" id="KW-1185">Reference proteome</keyword>
<dbReference type="Gene3D" id="1.50.10.130">
    <property type="entry name" value="Terpene synthase, N-terminal domain"/>
    <property type="match status" value="1"/>
</dbReference>
<dbReference type="AlphaFoldDB" id="A0A5J9V2K0"/>
<evidence type="ECO:0000256" key="3">
    <source>
        <dbReference type="ARBA" id="ARBA00022842"/>
    </source>
</evidence>
<dbReference type="GO" id="GO:0009507">
    <property type="term" value="C:chloroplast"/>
    <property type="evidence" value="ECO:0007669"/>
    <property type="project" value="TreeGrafter"/>
</dbReference>
<dbReference type="EMBL" id="RWGY01000011">
    <property type="protein sequence ID" value="TVU29591.1"/>
    <property type="molecule type" value="Genomic_DNA"/>
</dbReference>
<comment type="cofactor">
    <cofactor evidence="1">
        <name>Mg(2+)</name>
        <dbReference type="ChEBI" id="CHEBI:18420"/>
    </cofactor>
</comment>
<dbReference type="Pfam" id="PF01397">
    <property type="entry name" value="Terpene_synth"/>
    <property type="match status" value="1"/>
</dbReference>
<dbReference type="InterPro" id="IPR050148">
    <property type="entry name" value="Terpene_synthase-like"/>
</dbReference>
<dbReference type="Gramene" id="TVU29591">
    <property type="protein sequence ID" value="TVU29591"/>
    <property type="gene ID" value="EJB05_21165"/>
</dbReference>
<dbReference type="FunFam" id="1.50.10.160:FF:000001">
    <property type="entry name" value="Ent-copalyl diphosphate synthase"/>
    <property type="match status" value="1"/>
</dbReference>
<keyword evidence="2" id="KW-0479">Metal-binding</keyword>
<keyword evidence="3" id="KW-0460">Magnesium</keyword>
<dbReference type="OrthoDB" id="2343925at2759"/>
<dbReference type="Gene3D" id="1.10.600.10">
    <property type="entry name" value="Farnesyl Diphosphate Synthase"/>
    <property type="match status" value="1"/>
</dbReference>
<dbReference type="SUPFAM" id="SSF48239">
    <property type="entry name" value="Terpenoid cyclases/Protein prenyltransferases"/>
    <property type="match status" value="3"/>
</dbReference>
<dbReference type="InterPro" id="IPR036965">
    <property type="entry name" value="Terpene_synth_N_sf"/>
</dbReference>
<accession>A0A5J9V2K0</accession>
<protein>
    <recommendedName>
        <fullName evidence="5">Terpene synthase N-terminal domain-containing protein</fullName>
    </recommendedName>
</protein>
<evidence type="ECO:0000313" key="6">
    <source>
        <dbReference type="EMBL" id="TVU29591.1"/>
    </source>
</evidence>
<dbReference type="GO" id="GO:0009686">
    <property type="term" value="P:gibberellin biosynthetic process"/>
    <property type="evidence" value="ECO:0007669"/>
    <property type="project" value="TreeGrafter"/>
</dbReference>
<feature type="domain" description="Terpene synthase N-terminal" evidence="5">
    <location>
        <begin position="259"/>
        <end position="385"/>
    </location>
</feature>
<dbReference type="GO" id="GO:0016853">
    <property type="term" value="F:isomerase activity"/>
    <property type="evidence" value="ECO:0007669"/>
    <property type="project" value="UniProtKB-KW"/>
</dbReference>
<gene>
    <name evidence="6" type="ORF">EJB05_21165</name>
</gene>
<keyword evidence="4" id="KW-0413">Isomerase</keyword>
<dbReference type="GO" id="GO:0010333">
    <property type="term" value="F:terpene synthase activity"/>
    <property type="evidence" value="ECO:0007669"/>
    <property type="project" value="InterPro"/>
</dbReference>
<reference evidence="6 7" key="1">
    <citation type="journal article" date="2019" name="Sci. Rep.">
        <title>A high-quality genome of Eragrostis curvula grass provides insights into Poaceae evolution and supports new strategies to enhance forage quality.</title>
        <authorList>
            <person name="Carballo J."/>
            <person name="Santos B.A.C.M."/>
            <person name="Zappacosta D."/>
            <person name="Garbus I."/>
            <person name="Selva J.P."/>
            <person name="Gallo C.A."/>
            <person name="Diaz A."/>
            <person name="Albertini E."/>
            <person name="Caccamo M."/>
            <person name="Echenique V."/>
        </authorList>
    </citation>
    <scope>NUCLEOTIDE SEQUENCE [LARGE SCALE GENOMIC DNA]</scope>
    <source>
        <strain evidence="7">cv. Victoria</strain>
        <tissue evidence="6">Leaf</tissue>
    </source>
</reference>
<dbReference type="InterPro" id="IPR001906">
    <property type="entry name" value="Terpene_synth_N"/>
</dbReference>
<dbReference type="SUPFAM" id="SSF48576">
    <property type="entry name" value="Terpenoid synthases"/>
    <property type="match status" value="1"/>
</dbReference>
<dbReference type="GO" id="GO:0000287">
    <property type="term" value="F:magnesium ion binding"/>
    <property type="evidence" value="ECO:0007669"/>
    <property type="project" value="TreeGrafter"/>
</dbReference>
<evidence type="ECO:0000313" key="7">
    <source>
        <dbReference type="Proteomes" id="UP000324897"/>
    </source>
</evidence>
<dbReference type="SFLD" id="SFLDG01014">
    <property type="entry name" value="Terpene_Cyclase_Like_1_N-term"/>
    <property type="match status" value="1"/>
</dbReference>